<dbReference type="PROSITE" id="PS50931">
    <property type="entry name" value="HTH_LYSR"/>
    <property type="match status" value="1"/>
</dbReference>
<reference evidence="6 7" key="1">
    <citation type="submission" date="2016-03" db="EMBL/GenBank/DDBJ databases">
        <title>Chemosynthetic sulphur-oxidizing symbionts of marine invertebrate animals are capable of nitrogen fixation.</title>
        <authorList>
            <person name="Petersen J.M."/>
            <person name="Kemper A."/>
            <person name="Gruber-Vodicka H."/>
            <person name="Cardini U."/>
            <person name="Geest Mvander."/>
            <person name="Kleiner M."/>
            <person name="Bulgheresi S."/>
            <person name="Fussmann M."/>
            <person name="Herbold C."/>
            <person name="Seah B.K.B."/>
            <person name="Antony C.Paul."/>
            <person name="Liu D."/>
            <person name="Belitz A."/>
            <person name="Weber M."/>
        </authorList>
    </citation>
    <scope>NUCLEOTIDE SEQUENCE [LARGE SCALE GENOMIC DNA]</scope>
    <source>
        <strain evidence="6">G_D</strain>
    </source>
</reference>
<comment type="caution">
    <text evidence="6">The sequence shown here is derived from an EMBL/GenBank/DDBJ whole genome shotgun (WGS) entry which is preliminary data.</text>
</comment>
<dbReference type="CDD" id="cd08413">
    <property type="entry name" value="PBP2_CysB_like"/>
    <property type="match status" value="1"/>
</dbReference>
<dbReference type="GO" id="GO:0019344">
    <property type="term" value="P:cysteine biosynthetic process"/>
    <property type="evidence" value="ECO:0007669"/>
    <property type="project" value="TreeGrafter"/>
</dbReference>
<dbReference type="PANTHER" id="PTHR30126">
    <property type="entry name" value="HTH-TYPE TRANSCRIPTIONAL REGULATOR"/>
    <property type="match status" value="1"/>
</dbReference>
<dbReference type="PRINTS" id="PR00039">
    <property type="entry name" value="HTHLYSR"/>
</dbReference>
<dbReference type="Gene3D" id="1.10.10.10">
    <property type="entry name" value="Winged helix-like DNA-binding domain superfamily/Winged helix DNA-binding domain"/>
    <property type="match status" value="1"/>
</dbReference>
<dbReference type="PANTHER" id="PTHR30126:SF6">
    <property type="entry name" value="HTH-TYPE TRANSCRIPTIONAL REGULATOR CYSB-RELATED"/>
    <property type="match status" value="1"/>
</dbReference>
<keyword evidence="2" id="KW-0805">Transcription regulation</keyword>
<dbReference type="SUPFAM" id="SSF53850">
    <property type="entry name" value="Periplasmic binding protein-like II"/>
    <property type="match status" value="1"/>
</dbReference>
<evidence type="ECO:0000256" key="2">
    <source>
        <dbReference type="ARBA" id="ARBA00023015"/>
    </source>
</evidence>
<dbReference type="Gene3D" id="3.40.190.10">
    <property type="entry name" value="Periplasmic binding protein-like II"/>
    <property type="match status" value="2"/>
</dbReference>
<protein>
    <submittedName>
        <fullName evidence="6">Transcriptional regulator CysB</fullName>
    </submittedName>
</protein>
<dbReference type="GO" id="GO:0003700">
    <property type="term" value="F:DNA-binding transcription factor activity"/>
    <property type="evidence" value="ECO:0007669"/>
    <property type="project" value="InterPro"/>
</dbReference>
<dbReference type="InterPro" id="IPR036388">
    <property type="entry name" value="WH-like_DNA-bd_sf"/>
</dbReference>
<keyword evidence="4" id="KW-0804">Transcription</keyword>
<dbReference type="RefSeq" id="WP_069024615.1">
    <property type="nucleotide sequence ID" value="NZ_LVJZ01000003.1"/>
</dbReference>
<dbReference type="InterPro" id="IPR036390">
    <property type="entry name" value="WH_DNA-bd_sf"/>
</dbReference>
<gene>
    <name evidence="6" type="primary">cysB</name>
    <name evidence="6" type="ORF">A3196_13905</name>
</gene>
<evidence type="ECO:0000313" key="6">
    <source>
        <dbReference type="EMBL" id="ODB97757.1"/>
    </source>
</evidence>
<name>A0A1E2USL4_9GAMM</name>
<dbReference type="GO" id="GO:0000976">
    <property type="term" value="F:transcription cis-regulatory region binding"/>
    <property type="evidence" value="ECO:0007669"/>
    <property type="project" value="TreeGrafter"/>
</dbReference>
<dbReference type="InterPro" id="IPR000847">
    <property type="entry name" value="LysR_HTH_N"/>
</dbReference>
<dbReference type="SUPFAM" id="SSF46785">
    <property type="entry name" value="Winged helix' DNA-binding domain"/>
    <property type="match status" value="1"/>
</dbReference>
<evidence type="ECO:0000256" key="4">
    <source>
        <dbReference type="ARBA" id="ARBA00023163"/>
    </source>
</evidence>
<dbReference type="STRING" id="1818881.A3196_13905"/>
<evidence type="ECO:0000256" key="3">
    <source>
        <dbReference type="ARBA" id="ARBA00023125"/>
    </source>
</evidence>
<evidence type="ECO:0000256" key="1">
    <source>
        <dbReference type="ARBA" id="ARBA00009437"/>
    </source>
</evidence>
<dbReference type="Pfam" id="PF03466">
    <property type="entry name" value="LysR_substrate"/>
    <property type="match status" value="1"/>
</dbReference>
<dbReference type="InterPro" id="IPR037423">
    <property type="entry name" value="CysB_PBP2"/>
</dbReference>
<dbReference type="InterPro" id="IPR005119">
    <property type="entry name" value="LysR_subst-bd"/>
</dbReference>
<evidence type="ECO:0000313" key="7">
    <source>
        <dbReference type="Proteomes" id="UP000094849"/>
    </source>
</evidence>
<evidence type="ECO:0000259" key="5">
    <source>
        <dbReference type="PROSITE" id="PS50931"/>
    </source>
</evidence>
<dbReference type="EMBL" id="LVJZ01000003">
    <property type="protein sequence ID" value="ODB97757.1"/>
    <property type="molecule type" value="Genomic_DNA"/>
</dbReference>
<dbReference type="Pfam" id="PF00126">
    <property type="entry name" value="HTH_1"/>
    <property type="match status" value="1"/>
</dbReference>
<dbReference type="Proteomes" id="UP000094849">
    <property type="component" value="Unassembled WGS sequence"/>
</dbReference>
<accession>A0A1E2USL4</accession>
<organism evidence="6 7">
    <name type="scientific">Candidatus Thiodiazotropha endoloripes</name>
    <dbReference type="NCBI Taxonomy" id="1818881"/>
    <lineage>
        <taxon>Bacteria</taxon>
        <taxon>Pseudomonadati</taxon>
        <taxon>Pseudomonadota</taxon>
        <taxon>Gammaproteobacteria</taxon>
        <taxon>Chromatiales</taxon>
        <taxon>Sedimenticolaceae</taxon>
        <taxon>Candidatus Thiodiazotropha</taxon>
    </lineage>
</organism>
<keyword evidence="3" id="KW-0238">DNA-binding</keyword>
<comment type="similarity">
    <text evidence="1">Belongs to the LysR transcriptional regulatory family.</text>
</comment>
<dbReference type="AlphaFoldDB" id="A0A1E2USL4"/>
<proteinExistence type="inferred from homology"/>
<sequence length="307" mass="34586">MELRQLTSLVALEESGFNVTLAAKHLFLVQSAVSQHLAQLEQELGTQLFMRKGKRLIGLTAAGEEVLNYARQALAIRENILDVGREHVEEGSGLLRIGTTHTQACYVLPAVIRAFRKQFPQVNLQINQGTPQQLVELVVTDRVDFSICTEELGEHSTLTAIPCYRWNRSLIALKGHPVLSERPLSLERICNYPLITYTFGFTGANHMQTTFARAGLQPNVVLTAADTDVIKTYVCEGMGIGLIASMAYSPELDPDLETRDLSHMLPWETTWVAYHKDKYLRRYQKRFIDLLEQMILDNGAAKLEEEN</sequence>
<keyword evidence="7" id="KW-1185">Reference proteome</keyword>
<feature type="domain" description="HTH lysR-type" evidence="5">
    <location>
        <begin position="1"/>
        <end position="59"/>
    </location>
</feature>